<dbReference type="GO" id="GO:0000266">
    <property type="term" value="P:mitochondrial fission"/>
    <property type="evidence" value="ECO:0007669"/>
    <property type="project" value="InterPro"/>
</dbReference>
<dbReference type="InterPro" id="IPR028058">
    <property type="entry name" value="Fis1_TPR_N"/>
</dbReference>
<dbReference type="Gene3D" id="3.30.40.10">
    <property type="entry name" value="Zinc/RING finger domain, C3HC4 (zinc finger)"/>
    <property type="match status" value="1"/>
</dbReference>
<evidence type="ECO:0000259" key="21">
    <source>
        <dbReference type="PROSITE" id="PS50089"/>
    </source>
</evidence>
<dbReference type="GO" id="GO:0005778">
    <property type="term" value="C:peroxisomal membrane"/>
    <property type="evidence" value="ECO:0007669"/>
    <property type="project" value="TreeGrafter"/>
</dbReference>
<evidence type="ECO:0000256" key="11">
    <source>
        <dbReference type="ARBA" id="ARBA00022786"/>
    </source>
</evidence>
<dbReference type="FunFam" id="3.30.40.10:FF:000127">
    <property type="entry name" value="E3 ubiquitin-protein ligase RNF181"/>
    <property type="match status" value="1"/>
</dbReference>
<feature type="compositionally biased region" description="Low complexity" evidence="20">
    <location>
        <begin position="568"/>
        <end position="596"/>
    </location>
</feature>
<feature type="region of interest" description="Disordered" evidence="20">
    <location>
        <begin position="318"/>
        <end position="337"/>
    </location>
</feature>
<evidence type="ECO:0000256" key="3">
    <source>
        <dbReference type="ARBA" id="ARBA00008937"/>
    </source>
</evidence>
<evidence type="ECO:0000256" key="10">
    <source>
        <dbReference type="ARBA" id="ARBA00022771"/>
    </source>
</evidence>
<evidence type="ECO:0000256" key="16">
    <source>
        <dbReference type="ARBA" id="ARBA00023128"/>
    </source>
</evidence>
<keyword evidence="8" id="KW-0479">Metal-binding</keyword>
<dbReference type="InterPro" id="IPR011990">
    <property type="entry name" value="TPR-like_helical_dom_sf"/>
</dbReference>
<keyword evidence="7" id="KW-0812">Transmembrane</keyword>
<proteinExistence type="inferred from homology"/>
<protein>
    <recommendedName>
        <fullName evidence="5">Mitochondrial fission 1 protein</fullName>
        <ecNumber evidence="4">2.3.2.27</ecNumber>
    </recommendedName>
</protein>
<dbReference type="GO" id="GO:0000422">
    <property type="term" value="P:autophagy of mitochondrion"/>
    <property type="evidence" value="ECO:0007669"/>
    <property type="project" value="TreeGrafter"/>
</dbReference>
<comment type="catalytic activity">
    <reaction evidence="1">
        <text>S-ubiquitinyl-[E2 ubiquitin-conjugating enzyme]-L-cysteine + [acceptor protein]-L-lysine = [E2 ubiquitin-conjugating enzyme]-L-cysteine + N(6)-ubiquitinyl-[acceptor protein]-L-lysine.</text>
        <dbReference type="EC" id="2.3.2.27"/>
    </reaction>
</comment>
<dbReference type="InterPro" id="IPR001841">
    <property type="entry name" value="Znf_RING"/>
</dbReference>
<feature type="compositionally biased region" description="Polar residues" evidence="20">
    <location>
        <begin position="318"/>
        <end position="331"/>
    </location>
</feature>
<dbReference type="GO" id="GO:0016559">
    <property type="term" value="P:peroxisome fission"/>
    <property type="evidence" value="ECO:0007669"/>
    <property type="project" value="TreeGrafter"/>
</dbReference>
<evidence type="ECO:0000256" key="14">
    <source>
        <dbReference type="ARBA" id="ARBA00022833"/>
    </source>
</evidence>
<feature type="compositionally biased region" description="Pro residues" evidence="20">
    <location>
        <begin position="202"/>
        <end position="220"/>
    </location>
</feature>
<keyword evidence="9" id="KW-0677">Repeat</keyword>
<keyword evidence="12" id="KW-1000">Mitochondrion outer membrane</keyword>
<keyword evidence="11" id="KW-0833">Ubl conjugation pathway</keyword>
<evidence type="ECO:0000256" key="17">
    <source>
        <dbReference type="ARBA" id="ARBA00023136"/>
    </source>
</evidence>
<evidence type="ECO:0000256" key="15">
    <source>
        <dbReference type="ARBA" id="ARBA00022989"/>
    </source>
</evidence>
<evidence type="ECO:0000256" key="2">
    <source>
        <dbReference type="ARBA" id="ARBA00004572"/>
    </source>
</evidence>
<dbReference type="EC" id="2.3.2.27" evidence="4"/>
<feature type="domain" description="RING-type" evidence="21">
    <location>
        <begin position="477"/>
        <end position="518"/>
    </location>
</feature>
<accession>A0A1L9NA04</accession>
<dbReference type="OrthoDB" id="8062037at2759"/>
<evidence type="ECO:0000256" key="13">
    <source>
        <dbReference type="ARBA" id="ARBA00022803"/>
    </source>
</evidence>
<keyword evidence="6" id="KW-0808">Transferase</keyword>
<dbReference type="EMBL" id="KV878187">
    <property type="protein sequence ID" value="OJI86138.1"/>
    <property type="molecule type" value="Genomic_DNA"/>
</dbReference>
<evidence type="ECO:0000256" key="9">
    <source>
        <dbReference type="ARBA" id="ARBA00022737"/>
    </source>
</evidence>
<evidence type="ECO:0000256" key="6">
    <source>
        <dbReference type="ARBA" id="ARBA00022679"/>
    </source>
</evidence>
<evidence type="ECO:0000313" key="23">
    <source>
        <dbReference type="Proteomes" id="UP000184304"/>
    </source>
</evidence>
<dbReference type="Pfam" id="PF13639">
    <property type="entry name" value="zf-RING_2"/>
    <property type="match status" value="1"/>
</dbReference>
<evidence type="ECO:0000256" key="1">
    <source>
        <dbReference type="ARBA" id="ARBA00000900"/>
    </source>
</evidence>
<dbReference type="CDD" id="cd16454">
    <property type="entry name" value="RING-H2_PA-TM-RING"/>
    <property type="match status" value="1"/>
</dbReference>
<dbReference type="InterPro" id="IPR033745">
    <property type="entry name" value="Fis1_cytosol"/>
</dbReference>
<dbReference type="GO" id="GO:0005741">
    <property type="term" value="C:mitochondrial outer membrane"/>
    <property type="evidence" value="ECO:0007669"/>
    <property type="project" value="UniProtKB-SubCell"/>
</dbReference>
<gene>
    <name evidence="22" type="ORF">ASPTUDRAFT_63633</name>
</gene>
<dbReference type="InterPro" id="IPR013083">
    <property type="entry name" value="Znf_RING/FYVE/PHD"/>
</dbReference>
<evidence type="ECO:0000256" key="12">
    <source>
        <dbReference type="ARBA" id="ARBA00022787"/>
    </source>
</evidence>
<evidence type="ECO:0000256" key="19">
    <source>
        <dbReference type="PROSITE-ProRule" id="PRU00175"/>
    </source>
</evidence>
<evidence type="ECO:0000313" key="22">
    <source>
        <dbReference type="EMBL" id="OJI86138.1"/>
    </source>
</evidence>
<keyword evidence="23" id="KW-1185">Reference proteome</keyword>
<keyword evidence="16" id="KW-0496">Mitochondrion</keyword>
<dbReference type="GO" id="GO:0061630">
    <property type="term" value="F:ubiquitin protein ligase activity"/>
    <property type="evidence" value="ECO:0007669"/>
    <property type="project" value="UniProtKB-EC"/>
</dbReference>
<feature type="region of interest" description="Disordered" evidence="20">
    <location>
        <begin position="346"/>
        <end position="371"/>
    </location>
</feature>
<dbReference type="OMA" id="GDRMFCH"/>
<reference evidence="23" key="1">
    <citation type="journal article" date="2017" name="Genome Biol.">
        <title>Comparative genomics reveals high biological diversity and specific adaptations in the industrially and medically important fungal genus Aspergillus.</title>
        <authorList>
            <person name="de Vries R.P."/>
            <person name="Riley R."/>
            <person name="Wiebenga A."/>
            <person name="Aguilar-Osorio G."/>
            <person name="Amillis S."/>
            <person name="Uchima C.A."/>
            <person name="Anderluh G."/>
            <person name="Asadollahi M."/>
            <person name="Askin M."/>
            <person name="Barry K."/>
            <person name="Battaglia E."/>
            <person name="Bayram O."/>
            <person name="Benocci T."/>
            <person name="Braus-Stromeyer S.A."/>
            <person name="Caldana C."/>
            <person name="Canovas D."/>
            <person name="Cerqueira G.C."/>
            <person name="Chen F."/>
            <person name="Chen W."/>
            <person name="Choi C."/>
            <person name="Clum A."/>
            <person name="Dos Santos R.A."/>
            <person name="Damasio A.R."/>
            <person name="Diallinas G."/>
            <person name="Emri T."/>
            <person name="Fekete E."/>
            <person name="Flipphi M."/>
            <person name="Freyberg S."/>
            <person name="Gallo A."/>
            <person name="Gournas C."/>
            <person name="Habgood R."/>
            <person name="Hainaut M."/>
            <person name="Harispe M.L."/>
            <person name="Henrissat B."/>
            <person name="Hilden K.S."/>
            <person name="Hope R."/>
            <person name="Hossain A."/>
            <person name="Karabika E."/>
            <person name="Karaffa L."/>
            <person name="Karanyi Z."/>
            <person name="Krasevec N."/>
            <person name="Kuo A."/>
            <person name="Kusch H."/>
            <person name="LaButti K."/>
            <person name="Lagendijk E.L."/>
            <person name="Lapidus A."/>
            <person name="Levasseur A."/>
            <person name="Lindquist E."/>
            <person name="Lipzen A."/>
            <person name="Logrieco A.F."/>
            <person name="MacCabe A."/>
            <person name="Maekelae M.R."/>
            <person name="Malavazi I."/>
            <person name="Melin P."/>
            <person name="Meyer V."/>
            <person name="Mielnichuk N."/>
            <person name="Miskei M."/>
            <person name="Molnar A.P."/>
            <person name="Mule G."/>
            <person name="Ngan C.Y."/>
            <person name="Orejas M."/>
            <person name="Orosz E."/>
            <person name="Ouedraogo J.P."/>
            <person name="Overkamp K.M."/>
            <person name="Park H.-S."/>
            <person name="Perrone G."/>
            <person name="Piumi F."/>
            <person name="Punt P.J."/>
            <person name="Ram A.F."/>
            <person name="Ramon A."/>
            <person name="Rauscher S."/>
            <person name="Record E."/>
            <person name="Riano-Pachon D.M."/>
            <person name="Robert V."/>
            <person name="Roehrig J."/>
            <person name="Ruller R."/>
            <person name="Salamov A."/>
            <person name="Salih N.S."/>
            <person name="Samson R.A."/>
            <person name="Sandor E."/>
            <person name="Sanguinetti M."/>
            <person name="Schuetze T."/>
            <person name="Sepcic K."/>
            <person name="Shelest E."/>
            <person name="Sherlock G."/>
            <person name="Sophianopoulou V."/>
            <person name="Squina F.M."/>
            <person name="Sun H."/>
            <person name="Susca A."/>
            <person name="Todd R.B."/>
            <person name="Tsang A."/>
            <person name="Unkles S.E."/>
            <person name="van de Wiele N."/>
            <person name="van Rossen-Uffink D."/>
            <person name="Oliveira J.V."/>
            <person name="Vesth T.C."/>
            <person name="Visser J."/>
            <person name="Yu J.-H."/>
            <person name="Zhou M."/>
            <person name="Andersen M.R."/>
            <person name="Archer D.B."/>
            <person name="Baker S.E."/>
            <person name="Benoit I."/>
            <person name="Brakhage A.A."/>
            <person name="Braus G.H."/>
            <person name="Fischer R."/>
            <person name="Frisvad J.C."/>
            <person name="Goldman G.H."/>
            <person name="Houbraken J."/>
            <person name="Oakley B."/>
            <person name="Pocsi I."/>
            <person name="Scazzocchio C."/>
            <person name="Seiboth B."/>
            <person name="vanKuyk P.A."/>
            <person name="Wortman J."/>
            <person name="Dyer P.S."/>
            <person name="Grigoriev I.V."/>
        </authorList>
    </citation>
    <scope>NUCLEOTIDE SEQUENCE [LARGE SCALE GENOMIC DNA]</scope>
    <source>
        <strain evidence="23">CBS 134.48</strain>
    </source>
</reference>
<dbReference type="Proteomes" id="UP000184304">
    <property type="component" value="Unassembled WGS sequence"/>
</dbReference>
<dbReference type="Pfam" id="PF14852">
    <property type="entry name" value="Fis1_TPR_N"/>
    <property type="match status" value="1"/>
</dbReference>
<comment type="similarity">
    <text evidence="3">Belongs to the FIS1 family.</text>
</comment>
<evidence type="ECO:0000256" key="20">
    <source>
        <dbReference type="SAM" id="MobiDB-lite"/>
    </source>
</evidence>
<feature type="region of interest" description="Disordered" evidence="20">
    <location>
        <begin position="200"/>
        <end position="296"/>
    </location>
</feature>
<dbReference type="Pfam" id="PF14853">
    <property type="entry name" value="Fis1_TPR_C"/>
    <property type="match status" value="1"/>
</dbReference>
<dbReference type="PANTHER" id="PTHR13247:SF0">
    <property type="entry name" value="MITOCHONDRIAL FISSION 1 PROTEIN"/>
    <property type="match status" value="1"/>
</dbReference>
<dbReference type="InterPro" id="IPR016543">
    <property type="entry name" value="Fis1"/>
</dbReference>
<comment type="function">
    <text evidence="18">Has a role in mitochondrial fission. Has a role in outer membrane fission but not matrix separation.</text>
</comment>
<name>A0A1L9NA04_ASPTC</name>
<feature type="region of interest" description="Disordered" evidence="20">
    <location>
        <begin position="525"/>
        <end position="620"/>
    </location>
</feature>
<keyword evidence="13" id="KW-0802">TPR repeat</keyword>
<sequence>MPPMLRAELQVLRAQYEKEGDYVGIQTKFNYAWGLIKSNARVEQQEGVRLLSEIFRAAPERRRECLYYLALGNYKLGNYGEARRYNDLLRDKEPGNLQAASLGQLIDEKVSKEGLMGIAIVGGLALAAGVLRHSVYGDNLPPHLSNVPLSSTPRFAVGFRIAMADVGDRMFCHACGGVWLREAQGMICPHCESDFTEIIEIPPDPDAEPPPSFHRPPSPPAAANARSPNPWADHNPWAHQEEDDDLDQGWGPGHGNGFTHRTYRSPDGRFTFSTTTYTHGLRGGSPPTQQRQANPDPLMPMVQGLDSIFHGLASTYRQQNRPGGQAQASGTNRDRGRTLGSFAFDIEAEGRTGTQDGGLHPRDADGPQPVNNPLRTLGDILELFRSDFGTNTQAGGTGGVRVMTGPNPLAMLSTLLNFDRHGDAVYSQEELDRVISQLMEQNANRGAPPPAPPSAIQSLPKKKVDEEMLGSEGRAECSICMDTVELGTEVTVLPCSHWFHYSCIELWLNQHNTCPHCRRSIDAPQTEGANSPPGNRPAAEGTSGNPVVIPDSPERERTQPSAARDAASPSGWSSQSFSSWSSPWSGSEGPEQQQQRRSSRGEGSGGFTGWVRSRLGGGSG</sequence>
<evidence type="ECO:0000256" key="7">
    <source>
        <dbReference type="ARBA" id="ARBA00022692"/>
    </source>
</evidence>
<dbReference type="PANTHER" id="PTHR13247">
    <property type="entry name" value="TETRATRICOPEPTIDE REPEAT PROTEIN 11 TPR REPEAT PROTEIN 11"/>
    <property type="match status" value="1"/>
</dbReference>
<dbReference type="AlphaFoldDB" id="A0A1L9NA04"/>
<evidence type="ECO:0000256" key="4">
    <source>
        <dbReference type="ARBA" id="ARBA00012483"/>
    </source>
</evidence>
<feature type="compositionally biased region" description="Low complexity" evidence="20">
    <location>
        <begin position="221"/>
        <end position="230"/>
    </location>
</feature>
<evidence type="ECO:0000256" key="5">
    <source>
        <dbReference type="ARBA" id="ARBA00014314"/>
    </source>
</evidence>
<dbReference type="VEuPathDB" id="FungiDB:ASPTUDRAFT_63633"/>
<evidence type="ECO:0000256" key="18">
    <source>
        <dbReference type="ARBA" id="ARBA00025016"/>
    </source>
</evidence>
<keyword evidence="14" id="KW-0862">Zinc</keyword>
<dbReference type="FunFam" id="1.25.40.10:FF:000179">
    <property type="entry name" value="Mitochondrial fission 1 protein"/>
    <property type="match status" value="1"/>
</dbReference>
<dbReference type="CDD" id="cd12212">
    <property type="entry name" value="Fis1"/>
    <property type="match status" value="1"/>
</dbReference>
<dbReference type="PROSITE" id="PS50089">
    <property type="entry name" value="ZF_RING_2"/>
    <property type="match status" value="1"/>
</dbReference>
<dbReference type="SMART" id="SM00184">
    <property type="entry name" value="RING"/>
    <property type="match status" value="1"/>
</dbReference>
<organism evidence="22 23">
    <name type="scientific">Aspergillus tubingensis (strain CBS 134.48)</name>
    <dbReference type="NCBI Taxonomy" id="767770"/>
    <lineage>
        <taxon>Eukaryota</taxon>
        <taxon>Fungi</taxon>
        <taxon>Dikarya</taxon>
        <taxon>Ascomycota</taxon>
        <taxon>Pezizomycotina</taxon>
        <taxon>Eurotiomycetes</taxon>
        <taxon>Eurotiomycetidae</taxon>
        <taxon>Eurotiales</taxon>
        <taxon>Aspergillaceae</taxon>
        <taxon>Aspergillus</taxon>
        <taxon>Aspergillus subgen. Circumdati</taxon>
    </lineage>
</organism>
<comment type="subcellular location">
    <subcellularLocation>
        <location evidence="2">Mitochondrion outer membrane</location>
        <topology evidence="2">Single-pass membrane protein</topology>
    </subcellularLocation>
</comment>
<keyword evidence="17" id="KW-0472">Membrane</keyword>
<dbReference type="GO" id="GO:0008270">
    <property type="term" value="F:zinc ion binding"/>
    <property type="evidence" value="ECO:0007669"/>
    <property type="project" value="UniProtKB-KW"/>
</dbReference>
<evidence type="ECO:0000256" key="8">
    <source>
        <dbReference type="ARBA" id="ARBA00022723"/>
    </source>
</evidence>
<keyword evidence="10 19" id="KW-0863">Zinc-finger</keyword>
<dbReference type="Gene3D" id="1.25.40.10">
    <property type="entry name" value="Tetratricopeptide repeat domain"/>
    <property type="match status" value="1"/>
</dbReference>
<dbReference type="InterPro" id="IPR028061">
    <property type="entry name" value="Fis1_TPR_C"/>
</dbReference>
<dbReference type="SUPFAM" id="SSF57850">
    <property type="entry name" value="RING/U-box"/>
    <property type="match status" value="1"/>
</dbReference>
<keyword evidence="15" id="KW-1133">Transmembrane helix</keyword>
<dbReference type="STRING" id="767770.A0A1L9NA04"/>
<dbReference type="SUPFAM" id="SSF48452">
    <property type="entry name" value="TPR-like"/>
    <property type="match status" value="1"/>
</dbReference>
<dbReference type="GO" id="GO:0016567">
    <property type="term" value="P:protein ubiquitination"/>
    <property type="evidence" value="ECO:0007669"/>
    <property type="project" value="UniProtKB-ARBA"/>
</dbReference>